<dbReference type="EMBL" id="AGUE01000053">
    <property type="protein sequence ID" value="EHL01488.1"/>
    <property type="molecule type" value="Genomic_DNA"/>
</dbReference>
<dbReference type="AlphaFoldDB" id="H0EJ55"/>
<proteinExistence type="predicted"/>
<protein>
    <submittedName>
        <fullName evidence="1">Uncharacterized protein</fullName>
    </submittedName>
</protein>
<evidence type="ECO:0000313" key="2">
    <source>
        <dbReference type="Proteomes" id="UP000005446"/>
    </source>
</evidence>
<dbReference type="HOGENOM" id="CLU_2250428_0_0_1"/>
<name>H0EJ55_GLAL7</name>
<gene>
    <name evidence="1" type="ORF">M7I_2579</name>
</gene>
<dbReference type="Proteomes" id="UP000005446">
    <property type="component" value="Unassembled WGS sequence"/>
</dbReference>
<dbReference type="InParanoid" id="H0EJ55"/>
<keyword evidence="2" id="KW-1185">Reference proteome</keyword>
<evidence type="ECO:0000313" key="1">
    <source>
        <dbReference type="EMBL" id="EHL01488.1"/>
    </source>
</evidence>
<comment type="caution">
    <text evidence="1">The sequence shown here is derived from an EMBL/GenBank/DDBJ whole genome shotgun (WGS) entry which is preliminary data.</text>
</comment>
<sequence>MLNPPISLSGGLDAGVCHGQRRPFTKLILLTLASTLSIAALIPSAERARSSWIRRRASVRSAFCLESTPVSLLSDRRGCECECECECECDNDGEGEGEGEGEGK</sequence>
<reference evidence="1 2" key="1">
    <citation type="journal article" date="2012" name="Eukaryot. Cell">
        <title>Genome sequence of the fungus Glarea lozoyensis: the first genome sequence of a species from the Helotiaceae family.</title>
        <authorList>
            <person name="Youssar L."/>
            <person name="Gruening B.A."/>
            <person name="Erxleben A."/>
            <person name="Guenther S."/>
            <person name="Huettel W."/>
        </authorList>
    </citation>
    <scope>NUCLEOTIDE SEQUENCE [LARGE SCALE GENOMIC DNA]</scope>
    <source>
        <strain evidence="2">ATCC 74030 / MF5533</strain>
    </source>
</reference>
<organism evidence="1 2">
    <name type="scientific">Glarea lozoyensis (strain ATCC 74030 / MF5533)</name>
    <dbReference type="NCBI Taxonomy" id="1104152"/>
    <lineage>
        <taxon>Eukaryota</taxon>
        <taxon>Fungi</taxon>
        <taxon>Dikarya</taxon>
        <taxon>Ascomycota</taxon>
        <taxon>Pezizomycotina</taxon>
        <taxon>Leotiomycetes</taxon>
        <taxon>Helotiales</taxon>
        <taxon>Helotiaceae</taxon>
        <taxon>Glarea</taxon>
    </lineage>
</organism>
<accession>H0EJ55</accession>